<evidence type="ECO:0000256" key="3">
    <source>
        <dbReference type="ARBA" id="ARBA00012438"/>
    </source>
</evidence>
<dbReference type="InterPro" id="IPR036097">
    <property type="entry name" value="HisK_dim/P_sf"/>
</dbReference>
<feature type="transmembrane region" description="Helical" evidence="9">
    <location>
        <begin position="31"/>
        <end position="50"/>
    </location>
</feature>
<dbReference type="SMART" id="SM00091">
    <property type="entry name" value="PAS"/>
    <property type="match status" value="1"/>
</dbReference>
<evidence type="ECO:0000256" key="7">
    <source>
        <dbReference type="ARBA" id="ARBA00023012"/>
    </source>
</evidence>
<dbReference type="SMART" id="SM00388">
    <property type="entry name" value="HisKA"/>
    <property type="match status" value="1"/>
</dbReference>
<dbReference type="InterPro" id="IPR004358">
    <property type="entry name" value="Sig_transdc_His_kin-like_C"/>
</dbReference>
<reference evidence="12" key="2">
    <citation type="submission" date="2022-09" db="EMBL/GenBank/DDBJ databases">
        <title>Biosynthetic gene clusters of Dactylosporangioum fulvum.</title>
        <authorList>
            <person name="Caradec T."/>
        </authorList>
    </citation>
    <scope>NUCLEOTIDE SEQUENCE</scope>
    <source>
        <strain evidence="12">NRRL B-16292</strain>
    </source>
</reference>
<evidence type="ECO:0000256" key="9">
    <source>
        <dbReference type="SAM" id="Phobius"/>
    </source>
</evidence>
<evidence type="ECO:0000256" key="2">
    <source>
        <dbReference type="ARBA" id="ARBA00004236"/>
    </source>
</evidence>
<comment type="catalytic activity">
    <reaction evidence="1">
        <text>ATP + protein L-histidine = ADP + protein N-phospho-L-histidine.</text>
        <dbReference type="EC" id="2.7.13.3"/>
    </reaction>
</comment>
<reference evidence="12" key="1">
    <citation type="submission" date="2021-04" db="EMBL/GenBank/DDBJ databases">
        <authorList>
            <person name="Hartkoorn R.C."/>
            <person name="Beaudoing E."/>
            <person name="Hot D."/>
        </authorList>
    </citation>
    <scope>NUCLEOTIDE SEQUENCE</scope>
    <source>
        <strain evidence="12">NRRL B-16292</strain>
    </source>
</reference>
<keyword evidence="13" id="KW-1185">Reference proteome</keyword>
<dbReference type="NCBIfam" id="TIGR00229">
    <property type="entry name" value="sensory_box"/>
    <property type="match status" value="1"/>
</dbReference>
<name>A0ABY5WBV0_9ACTN</name>
<keyword evidence="9" id="KW-0472">Membrane</keyword>
<feature type="transmembrane region" description="Helical" evidence="9">
    <location>
        <begin position="62"/>
        <end position="85"/>
    </location>
</feature>
<evidence type="ECO:0000313" key="13">
    <source>
        <dbReference type="Proteomes" id="UP001059617"/>
    </source>
</evidence>
<protein>
    <recommendedName>
        <fullName evidence="3">histidine kinase</fullName>
        <ecNumber evidence="3">2.7.13.3</ecNumber>
    </recommendedName>
</protein>
<dbReference type="Gene3D" id="1.10.287.130">
    <property type="match status" value="1"/>
</dbReference>
<dbReference type="InterPro" id="IPR035965">
    <property type="entry name" value="PAS-like_dom_sf"/>
</dbReference>
<keyword evidence="9" id="KW-1133">Transmembrane helix</keyword>
<dbReference type="PROSITE" id="PS50112">
    <property type="entry name" value="PAS"/>
    <property type="match status" value="1"/>
</dbReference>
<dbReference type="Pfam" id="PF00989">
    <property type="entry name" value="PAS"/>
    <property type="match status" value="1"/>
</dbReference>
<keyword evidence="9" id="KW-0812">Transmembrane</keyword>
<dbReference type="PROSITE" id="PS50109">
    <property type="entry name" value="HIS_KIN"/>
    <property type="match status" value="1"/>
</dbReference>
<dbReference type="GO" id="GO:0016301">
    <property type="term" value="F:kinase activity"/>
    <property type="evidence" value="ECO:0007669"/>
    <property type="project" value="UniProtKB-KW"/>
</dbReference>
<proteinExistence type="predicted"/>
<dbReference type="SUPFAM" id="SSF55874">
    <property type="entry name" value="ATPase domain of HSP90 chaperone/DNA topoisomerase II/histidine kinase"/>
    <property type="match status" value="1"/>
</dbReference>
<dbReference type="InterPro" id="IPR005467">
    <property type="entry name" value="His_kinase_dom"/>
</dbReference>
<dbReference type="SUPFAM" id="SSF55781">
    <property type="entry name" value="GAF domain-like"/>
    <property type="match status" value="1"/>
</dbReference>
<dbReference type="InterPro" id="IPR013767">
    <property type="entry name" value="PAS_fold"/>
</dbReference>
<keyword evidence="5" id="KW-0808">Transferase</keyword>
<dbReference type="Pfam" id="PF02518">
    <property type="entry name" value="HATPase_c"/>
    <property type="match status" value="1"/>
</dbReference>
<evidence type="ECO:0000256" key="1">
    <source>
        <dbReference type="ARBA" id="ARBA00000085"/>
    </source>
</evidence>
<dbReference type="InterPro" id="IPR000014">
    <property type="entry name" value="PAS"/>
</dbReference>
<dbReference type="CDD" id="cd00130">
    <property type="entry name" value="PAS"/>
    <property type="match status" value="1"/>
</dbReference>
<dbReference type="EMBL" id="CP073720">
    <property type="protein sequence ID" value="UWP86840.1"/>
    <property type="molecule type" value="Genomic_DNA"/>
</dbReference>
<dbReference type="PANTHER" id="PTHR43711">
    <property type="entry name" value="TWO-COMPONENT HISTIDINE KINASE"/>
    <property type="match status" value="1"/>
</dbReference>
<organism evidence="12 13">
    <name type="scientific">Dactylosporangium fulvum</name>
    <dbReference type="NCBI Taxonomy" id="53359"/>
    <lineage>
        <taxon>Bacteria</taxon>
        <taxon>Bacillati</taxon>
        <taxon>Actinomycetota</taxon>
        <taxon>Actinomycetes</taxon>
        <taxon>Micromonosporales</taxon>
        <taxon>Micromonosporaceae</taxon>
        <taxon>Dactylosporangium</taxon>
    </lineage>
</organism>
<dbReference type="SUPFAM" id="SSF55785">
    <property type="entry name" value="PYP-like sensor domain (PAS domain)"/>
    <property type="match status" value="1"/>
</dbReference>
<keyword evidence="4" id="KW-0597">Phosphoprotein</keyword>
<evidence type="ECO:0000256" key="6">
    <source>
        <dbReference type="ARBA" id="ARBA00022777"/>
    </source>
</evidence>
<feature type="transmembrane region" description="Helical" evidence="9">
    <location>
        <begin position="105"/>
        <end position="127"/>
    </location>
</feature>
<dbReference type="InterPro" id="IPR050736">
    <property type="entry name" value="Sensor_HK_Regulatory"/>
</dbReference>
<dbReference type="PRINTS" id="PR00344">
    <property type="entry name" value="BCTRLSENSOR"/>
</dbReference>
<dbReference type="InterPro" id="IPR029016">
    <property type="entry name" value="GAF-like_dom_sf"/>
</dbReference>
<dbReference type="CDD" id="cd00082">
    <property type="entry name" value="HisKA"/>
    <property type="match status" value="1"/>
</dbReference>
<sequence>MTASASEAGRPGDTRSAGRVRTSPADPVVRLVTRLCLLGGFLALAVVLLLPHRDSVLRGVGLPAVWLLPALIVLTVLAEITVVRLRHGDAVEALSLYEAALIIDVLLLPPRQALLAAVLGLVVALVVQRRPIVKILFNLGNYTAAVSALIMVVHAVGGTPGSLNARVLAGVLLGSVAFTVVNLVCMAAILSIVTGDSRWSIIRSEARLSAYMAVGTLATGLTTTEIGLHAPLLLPFMAMPALAVTYAYRTVAQEADERARSARLLKVSHALAERNDLERRFLHLVRDAFDVDLAIMVLDPAGIALTADAEAPGELSTGPVPHHLIDARNVDTPTFVVQNLPADIRQLLVVPLEAGDRRFGVAALAVRGRRARLSTRDVTLLAPLANALAAAMRGSEHLDRLIEETSKLHAIVEQSTEGIFMVGGDGRVQMWSRAIAELTEVSNAEAGGRRLVDLIDVPDPDDRGWLLPVTPQHPRATVEVTMRRPGGELRRVRLAHSAIFTGETLVRDVVVVRDMTREHRTERLKSDFIATVSHELRTPLTPILGYLHLLRTRGDRLSEQKRQNALALIADRAAHMSRLVEDLLLASRMGDTDDDLTPHVSVGTHDLAVILRQVVSDLGTPRIKEDLPDHPAPVLCDFDRALQVASNLIGNALKYSAETEDVRVSMRRDDDHVHVDVSDRGRGIPADQLEKVFEKFHRVEDPMTMSTSGTGLGLFISRRLAQAMGGTIEVRSVLNVGSVFTLTLRRADHTAVEPPRATNAESGQPVAAD</sequence>
<dbReference type="EC" id="2.7.13.3" evidence="3"/>
<comment type="subcellular location">
    <subcellularLocation>
        <location evidence="2">Cell membrane</location>
    </subcellularLocation>
</comment>
<keyword evidence="7" id="KW-0902">Two-component regulatory system</keyword>
<evidence type="ECO:0000256" key="5">
    <source>
        <dbReference type="ARBA" id="ARBA00022679"/>
    </source>
</evidence>
<feature type="transmembrane region" description="Helical" evidence="9">
    <location>
        <begin position="169"/>
        <end position="193"/>
    </location>
</feature>
<dbReference type="InterPro" id="IPR003661">
    <property type="entry name" value="HisK_dim/P_dom"/>
</dbReference>
<evidence type="ECO:0000256" key="8">
    <source>
        <dbReference type="SAM" id="MobiDB-lite"/>
    </source>
</evidence>
<dbReference type="Pfam" id="PF00512">
    <property type="entry name" value="HisKA"/>
    <property type="match status" value="1"/>
</dbReference>
<evidence type="ECO:0000259" key="10">
    <source>
        <dbReference type="PROSITE" id="PS50109"/>
    </source>
</evidence>
<evidence type="ECO:0000259" key="11">
    <source>
        <dbReference type="PROSITE" id="PS50112"/>
    </source>
</evidence>
<dbReference type="PANTHER" id="PTHR43711:SF1">
    <property type="entry name" value="HISTIDINE KINASE 1"/>
    <property type="match status" value="1"/>
</dbReference>
<feature type="domain" description="Histidine kinase" evidence="10">
    <location>
        <begin position="531"/>
        <end position="748"/>
    </location>
</feature>
<dbReference type="Gene3D" id="3.30.565.10">
    <property type="entry name" value="Histidine kinase-like ATPase, C-terminal domain"/>
    <property type="match status" value="1"/>
</dbReference>
<feature type="domain" description="PAS" evidence="11">
    <location>
        <begin position="404"/>
        <end position="463"/>
    </location>
</feature>
<evidence type="ECO:0000313" key="12">
    <source>
        <dbReference type="EMBL" id="UWP86840.1"/>
    </source>
</evidence>
<dbReference type="Gene3D" id="3.30.450.20">
    <property type="entry name" value="PAS domain"/>
    <property type="match status" value="1"/>
</dbReference>
<gene>
    <name evidence="12" type="ORF">Dfulv_22400</name>
</gene>
<dbReference type="Proteomes" id="UP001059617">
    <property type="component" value="Chromosome"/>
</dbReference>
<dbReference type="SUPFAM" id="SSF47384">
    <property type="entry name" value="Homodimeric domain of signal transducing histidine kinase"/>
    <property type="match status" value="1"/>
</dbReference>
<dbReference type="Gene3D" id="3.30.450.40">
    <property type="match status" value="1"/>
</dbReference>
<feature type="transmembrane region" description="Helical" evidence="9">
    <location>
        <begin position="205"/>
        <end position="222"/>
    </location>
</feature>
<evidence type="ECO:0000256" key="4">
    <source>
        <dbReference type="ARBA" id="ARBA00022553"/>
    </source>
</evidence>
<feature type="transmembrane region" description="Helical" evidence="9">
    <location>
        <begin position="139"/>
        <end position="157"/>
    </location>
</feature>
<dbReference type="InterPro" id="IPR036890">
    <property type="entry name" value="HATPase_C_sf"/>
</dbReference>
<dbReference type="InterPro" id="IPR003594">
    <property type="entry name" value="HATPase_dom"/>
</dbReference>
<dbReference type="RefSeq" id="WP_259866417.1">
    <property type="nucleotide sequence ID" value="NZ_BAAAST010000004.1"/>
</dbReference>
<keyword evidence="6 12" id="KW-0418">Kinase</keyword>
<feature type="region of interest" description="Disordered" evidence="8">
    <location>
        <begin position="1"/>
        <end position="21"/>
    </location>
</feature>
<accession>A0ABY5WBV0</accession>
<dbReference type="SMART" id="SM00387">
    <property type="entry name" value="HATPase_c"/>
    <property type="match status" value="1"/>
</dbReference>